<feature type="transmembrane region" description="Helical" evidence="6">
    <location>
        <begin position="45"/>
        <end position="65"/>
    </location>
</feature>
<dbReference type="PATRIC" id="fig|36847.3.peg.63"/>
<evidence type="ECO:0000256" key="1">
    <source>
        <dbReference type="ARBA" id="ARBA00004141"/>
    </source>
</evidence>
<feature type="transmembrane region" description="Helical" evidence="6">
    <location>
        <begin position="12"/>
        <end position="33"/>
    </location>
</feature>
<proteinExistence type="inferred from homology"/>
<sequence length="117" mass="12463">MQKKGKQITIGLITGFANGLFGSGGGTIVVPSMERFLDVEEHKAHATAIAIILPLSLLSLAIYCWKTDVQWSTALWASAGGILGGIVGAKLLNKISGIWLHRIFGLFMIAAAVRMVL</sequence>
<feature type="transmembrane region" description="Helical" evidence="6">
    <location>
        <begin position="98"/>
        <end position="116"/>
    </location>
</feature>
<keyword evidence="5 6" id="KW-0472">Membrane</keyword>
<dbReference type="PANTHER" id="PTHR43701:SF2">
    <property type="entry name" value="MEMBRANE TRANSPORTER PROTEIN YJNA-RELATED"/>
    <property type="match status" value="1"/>
</dbReference>
<dbReference type="PANTHER" id="PTHR43701">
    <property type="entry name" value="MEMBRANE TRANSPORTER PROTEIN MJ0441-RELATED"/>
    <property type="match status" value="1"/>
</dbReference>
<comment type="similarity">
    <text evidence="2 6">Belongs to the 4-toluene sulfonate uptake permease (TSUP) (TC 2.A.102) family.</text>
</comment>
<name>A0A136WHB1_9FIRM</name>
<keyword evidence="3 6" id="KW-0812">Transmembrane</keyword>
<evidence type="ECO:0000256" key="2">
    <source>
        <dbReference type="ARBA" id="ARBA00009142"/>
    </source>
</evidence>
<feature type="transmembrane region" description="Helical" evidence="6">
    <location>
        <begin position="74"/>
        <end position="92"/>
    </location>
</feature>
<dbReference type="Pfam" id="PF01925">
    <property type="entry name" value="TauE"/>
    <property type="match status" value="1"/>
</dbReference>
<dbReference type="RefSeq" id="WP_066083336.1">
    <property type="nucleotide sequence ID" value="NZ_LRVM01000001.1"/>
</dbReference>
<comment type="caution">
    <text evidence="7">The sequence shown here is derived from an EMBL/GenBank/DDBJ whole genome shotgun (WGS) entry which is preliminary data.</text>
</comment>
<evidence type="ECO:0000256" key="3">
    <source>
        <dbReference type="ARBA" id="ARBA00022692"/>
    </source>
</evidence>
<comment type="subcellular location">
    <subcellularLocation>
        <location evidence="6">Cell membrane</location>
        <topology evidence="6">Multi-pass membrane protein</topology>
    </subcellularLocation>
    <subcellularLocation>
        <location evidence="1">Membrane</location>
        <topology evidence="1">Multi-pass membrane protein</topology>
    </subcellularLocation>
</comment>
<dbReference type="STRING" id="36847.CLNEO_00530"/>
<evidence type="ECO:0000313" key="8">
    <source>
        <dbReference type="Proteomes" id="UP000070539"/>
    </source>
</evidence>
<dbReference type="InterPro" id="IPR002781">
    <property type="entry name" value="TM_pro_TauE-like"/>
</dbReference>
<protein>
    <recommendedName>
        <fullName evidence="6">Probable membrane transporter protein</fullName>
    </recommendedName>
</protein>
<keyword evidence="4 6" id="KW-1133">Transmembrane helix</keyword>
<evidence type="ECO:0000256" key="6">
    <source>
        <dbReference type="RuleBase" id="RU363041"/>
    </source>
</evidence>
<gene>
    <name evidence="7" type="ORF">CLNEO_00530</name>
</gene>
<dbReference type="EMBL" id="LRVM01000001">
    <property type="protein sequence ID" value="KXL53958.1"/>
    <property type="molecule type" value="Genomic_DNA"/>
</dbReference>
<dbReference type="OrthoDB" id="9791444at2"/>
<keyword evidence="6" id="KW-1003">Cell membrane</keyword>
<evidence type="ECO:0000256" key="4">
    <source>
        <dbReference type="ARBA" id="ARBA00022989"/>
    </source>
</evidence>
<reference evidence="7 8" key="1">
    <citation type="submission" date="2016-01" db="EMBL/GenBank/DDBJ databases">
        <title>Genome sequence of Clostridium neopropionicum X4, DSM-3847.</title>
        <authorList>
            <person name="Poehlein A."/>
            <person name="Beck M.H."/>
            <person name="Bengelsdorf F.R."/>
            <person name="Daniel R."/>
            <person name="Duerre P."/>
        </authorList>
    </citation>
    <scope>NUCLEOTIDE SEQUENCE [LARGE SCALE GENOMIC DNA]</scope>
    <source>
        <strain evidence="7 8">DSM-3847</strain>
    </source>
</reference>
<dbReference type="Proteomes" id="UP000070539">
    <property type="component" value="Unassembled WGS sequence"/>
</dbReference>
<evidence type="ECO:0000256" key="5">
    <source>
        <dbReference type="ARBA" id="ARBA00023136"/>
    </source>
</evidence>
<dbReference type="AlphaFoldDB" id="A0A136WHB1"/>
<dbReference type="InterPro" id="IPR051598">
    <property type="entry name" value="TSUP/Inactive_protease-like"/>
</dbReference>
<evidence type="ECO:0000313" key="7">
    <source>
        <dbReference type="EMBL" id="KXL53958.1"/>
    </source>
</evidence>
<keyword evidence="8" id="KW-1185">Reference proteome</keyword>
<dbReference type="GO" id="GO:0005886">
    <property type="term" value="C:plasma membrane"/>
    <property type="evidence" value="ECO:0007669"/>
    <property type="project" value="UniProtKB-SubCell"/>
</dbReference>
<organism evidence="7 8">
    <name type="scientific">Anaerotignum neopropionicum</name>
    <dbReference type="NCBI Taxonomy" id="36847"/>
    <lineage>
        <taxon>Bacteria</taxon>
        <taxon>Bacillati</taxon>
        <taxon>Bacillota</taxon>
        <taxon>Clostridia</taxon>
        <taxon>Lachnospirales</taxon>
        <taxon>Anaerotignaceae</taxon>
        <taxon>Anaerotignum</taxon>
    </lineage>
</organism>
<accession>A0A136WHB1</accession>